<dbReference type="STRING" id="112903.SAMN04490178_12928"/>
<organism evidence="2 3">
    <name type="scientific">Propionispora vibrioides</name>
    <dbReference type="NCBI Taxonomy" id="112903"/>
    <lineage>
        <taxon>Bacteria</taxon>
        <taxon>Bacillati</taxon>
        <taxon>Bacillota</taxon>
        <taxon>Negativicutes</taxon>
        <taxon>Selenomonadales</taxon>
        <taxon>Sporomusaceae</taxon>
        <taxon>Propionispora</taxon>
    </lineage>
</organism>
<feature type="domain" description="Histidine kinase/HSP90-like ATPase" evidence="1">
    <location>
        <begin position="293"/>
        <end position="402"/>
    </location>
</feature>
<keyword evidence="3" id="KW-1185">Reference proteome</keyword>
<name>A0A1H8XSJ2_9FIRM</name>
<dbReference type="GO" id="GO:0000155">
    <property type="term" value="F:phosphorelay sensor kinase activity"/>
    <property type="evidence" value="ECO:0007669"/>
    <property type="project" value="InterPro"/>
</dbReference>
<dbReference type="OrthoDB" id="9809348at2"/>
<dbReference type="InterPro" id="IPR003594">
    <property type="entry name" value="HATPase_dom"/>
</dbReference>
<dbReference type="SMART" id="SM00387">
    <property type="entry name" value="HATPase_c"/>
    <property type="match status" value="1"/>
</dbReference>
<dbReference type="InterPro" id="IPR036890">
    <property type="entry name" value="HATPase_C_sf"/>
</dbReference>
<dbReference type="GO" id="GO:0016020">
    <property type="term" value="C:membrane"/>
    <property type="evidence" value="ECO:0007669"/>
    <property type="project" value="InterPro"/>
</dbReference>
<dbReference type="RefSeq" id="WP_091750972.1">
    <property type="nucleotide sequence ID" value="NZ_FODY01000029.1"/>
</dbReference>
<dbReference type="SUPFAM" id="SSF55874">
    <property type="entry name" value="ATPase domain of HSP90 chaperone/DNA topoisomerase II/histidine kinase"/>
    <property type="match status" value="1"/>
</dbReference>
<evidence type="ECO:0000313" key="2">
    <source>
        <dbReference type="EMBL" id="SEP42990.1"/>
    </source>
</evidence>
<evidence type="ECO:0000313" key="3">
    <source>
        <dbReference type="Proteomes" id="UP000198847"/>
    </source>
</evidence>
<dbReference type="AlphaFoldDB" id="A0A1H8XSJ2"/>
<evidence type="ECO:0000259" key="1">
    <source>
        <dbReference type="SMART" id="SM00387"/>
    </source>
</evidence>
<dbReference type="Proteomes" id="UP000198847">
    <property type="component" value="Unassembled WGS sequence"/>
</dbReference>
<reference evidence="2 3" key="1">
    <citation type="submission" date="2016-10" db="EMBL/GenBank/DDBJ databases">
        <authorList>
            <person name="de Groot N.N."/>
        </authorList>
    </citation>
    <scope>NUCLEOTIDE SEQUENCE [LARGE SCALE GENOMIC DNA]</scope>
    <source>
        <strain evidence="2 3">DSM 13305</strain>
    </source>
</reference>
<dbReference type="InterPro" id="IPR050640">
    <property type="entry name" value="Bact_2-comp_sensor_kinase"/>
</dbReference>
<dbReference type="EMBL" id="FODY01000029">
    <property type="protein sequence ID" value="SEP42990.1"/>
    <property type="molecule type" value="Genomic_DNA"/>
</dbReference>
<sequence>MENALHVSIETVINVKEFNALQNELSKMVDFSVVTVDANGVPIGSLSNFTTFCQLIRSSPLGRQGCIDCDRIASLKALRVGKPLLYECHCGLKDCTAPIVVDDVYIGSVLGGQVFVREEDRSKVKLAQLAQKFNLPLADLKRTVQEIKLVSEDYLHRCLRFYAFLSNYLAESGVKKLIQEKLTRETRERLQLQKIAKEQELRRIQAQMNPHFLFNALNSIARLAILETAPQTEALIYDLSNYLRYSIKNNETTPKLSVELDSLQHYLSIQQTRFGDRMSFVVDIDPELLDWRIPSMTLQPIVENAIIHGLEDLKDGGTVKIYGTKIAGGNEMLLSVYDNGVGFPPDLIDLFNRKKEMMPSRLGLGLRNTDDRIRRLYGENYGLTIESQPMGFTCVSIRLPKQ</sequence>
<proteinExistence type="predicted"/>
<dbReference type="Pfam" id="PF10114">
    <property type="entry name" value="PocR"/>
    <property type="match status" value="1"/>
</dbReference>
<dbReference type="PANTHER" id="PTHR34220:SF7">
    <property type="entry name" value="SENSOR HISTIDINE KINASE YPDA"/>
    <property type="match status" value="1"/>
</dbReference>
<gene>
    <name evidence="2" type="ORF">SAMN04490178_12928</name>
</gene>
<dbReference type="InterPro" id="IPR018771">
    <property type="entry name" value="PocR_dom"/>
</dbReference>
<dbReference type="Pfam" id="PF06580">
    <property type="entry name" value="His_kinase"/>
    <property type="match status" value="1"/>
</dbReference>
<dbReference type="PANTHER" id="PTHR34220">
    <property type="entry name" value="SENSOR HISTIDINE KINASE YPDA"/>
    <property type="match status" value="1"/>
</dbReference>
<dbReference type="InterPro" id="IPR010559">
    <property type="entry name" value="Sig_transdc_His_kin_internal"/>
</dbReference>
<dbReference type="Pfam" id="PF02518">
    <property type="entry name" value="HATPase_c"/>
    <property type="match status" value="1"/>
</dbReference>
<dbReference type="Gene3D" id="3.30.565.10">
    <property type="entry name" value="Histidine kinase-like ATPase, C-terminal domain"/>
    <property type="match status" value="1"/>
</dbReference>
<protein>
    <submittedName>
        <fullName evidence="2">Histidine kinase-, DNA gyrase B-, and HSP90-like ATPase</fullName>
    </submittedName>
</protein>
<keyword evidence="2" id="KW-0418">Kinase</keyword>
<keyword evidence="2" id="KW-0808">Transferase</keyword>
<accession>A0A1H8XSJ2</accession>